<dbReference type="GeneID" id="22586208"/>
<organism evidence="2 3">
    <name type="scientific">Paracoccidioides brasiliensis (strain Pb18)</name>
    <dbReference type="NCBI Taxonomy" id="502780"/>
    <lineage>
        <taxon>Eukaryota</taxon>
        <taxon>Fungi</taxon>
        <taxon>Dikarya</taxon>
        <taxon>Ascomycota</taxon>
        <taxon>Pezizomycotina</taxon>
        <taxon>Eurotiomycetes</taxon>
        <taxon>Eurotiomycetidae</taxon>
        <taxon>Onygenales</taxon>
        <taxon>Ajellomycetaceae</taxon>
        <taxon>Paracoccidioides</taxon>
    </lineage>
</organism>
<dbReference type="Proteomes" id="UP000001628">
    <property type="component" value="Unassembled WGS sequence"/>
</dbReference>
<feature type="region of interest" description="Disordered" evidence="1">
    <location>
        <begin position="1"/>
        <end position="23"/>
    </location>
</feature>
<evidence type="ECO:0000313" key="3">
    <source>
        <dbReference type="Proteomes" id="UP000001628"/>
    </source>
</evidence>
<dbReference type="RefSeq" id="XP_010763034.1">
    <property type="nucleotide sequence ID" value="XM_010764732.1"/>
</dbReference>
<dbReference type="InParanoid" id="C1GKJ0"/>
<dbReference type="HOGENOM" id="CLU_1982241_0_0_1"/>
<dbReference type="VEuPathDB" id="FungiDB:PADG_07776"/>
<dbReference type="AlphaFoldDB" id="C1GKJ0"/>
<sequence>MPGSAHKPSNNHIPPQNPTAQYNPKILSVRKSPVARSLSTPMSTMRRLSSCIYQTIQAKYHQVDDVASSIGEQFGMLCDHIENGRRGNTLRGLLRRFKRYPAFVRDMGGVPVTDREDAKTEKLDSG</sequence>
<name>C1GKJ0_PARBD</name>
<keyword evidence="3" id="KW-1185">Reference proteome</keyword>
<reference evidence="2 3" key="1">
    <citation type="journal article" date="2011" name="PLoS Genet.">
        <title>Comparative genomic analysis of human fungal pathogens causing paracoccidioidomycosis.</title>
        <authorList>
            <person name="Desjardins C.A."/>
            <person name="Champion M.D."/>
            <person name="Holder J.W."/>
            <person name="Muszewska A."/>
            <person name="Goldberg J."/>
            <person name="Bailao A.M."/>
            <person name="Brigido M.M."/>
            <person name="Ferreira M.E."/>
            <person name="Garcia A.M."/>
            <person name="Grynberg M."/>
            <person name="Gujja S."/>
            <person name="Heiman D.I."/>
            <person name="Henn M.R."/>
            <person name="Kodira C.D."/>
            <person name="Leon-Narvaez H."/>
            <person name="Longo L.V."/>
            <person name="Ma L.J."/>
            <person name="Malavazi I."/>
            <person name="Matsuo A.L."/>
            <person name="Morais F.V."/>
            <person name="Pereira M."/>
            <person name="Rodriguez-Brito S."/>
            <person name="Sakthikumar S."/>
            <person name="Salem-Izacc S.M."/>
            <person name="Sykes S.M."/>
            <person name="Teixeira M.M."/>
            <person name="Vallejo M.C."/>
            <person name="Walter M.E."/>
            <person name="Yandava C."/>
            <person name="Young S."/>
            <person name="Zeng Q."/>
            <person name="Zucker J."/>
            <person name="Felipe M.S."/>
            <person name="Goldman G.H."/>
            <person name="Haas B.J."/>
            <person name="McEwen J.G."/>
            <person name="Nino-Vega G."/>
            <person name="Puccia R."/>
            <person name="San-Blas G."/>
            <person name="Soares C.M."/>
            <person name="Birren B.W."/>
            <person name="Cuomo C.A."/>
        </authorList>
    </citation>
    <scope>NUCLEOTIDE SEQUENCE [LARGE SCALE GENOMIC DNA]</scope>
    <source>
        <strain evidence="2 3">Pb18</strain>
    </source>
</reference>
<dbReference type="OMA" id="FCDHTEN"/>
<feature type="compositionally biased region" description="Polar residues" evidence="1">
    <location>
        <begin position="7"/>
        <end position="22"/>
    </location>
</feature>
<accession>C1GKJ0</accession>
<protein>
    <submittedName>
        <fullName evidence="2">Uncharacterized protein</fullName>
    </submittedName>
</protein>
<evidence type="ECO:0000256" key="1">
    <source>
        <dbReference type="SAM" id="MobiDB-lite"/>
    </source>
</evidence>
<dbReference type="EMBL" id="KN275968">
    <property type="protein sequence ID" value="EEH42956.2"/>
    <property type="molecule type" value="Genomic_DNA"/>
</dbReference>
<dbReference type="KEGG" id="pbn:PADG_07776"/>
<evidence type="ECO:0000313" key="2">
    <source>
        <dbReference type="EMBL" id="EEH42956.2"/>
    </source>
</evidence>
<proteinExistence type="predicted"/>
<gene>
    <name evidence="2" type="ORF">PADG_07776</name>
</gene>
<dbReference type="eggNOG" id="ENOG502RPAI">
    <property type="taxonomic scope" value="Eukaryota"/>
</dbReference>